<sequence length="18" mass="1913">MESKSSQSRSLDASTSVI</sequence>
<proteinExistence type="evidence at transcript level"/>
<reference evidence="1" key="1">
    <citation type="submission" date="2012-05" db="EMBL/GenBank/DDBJ databases">
        <authorList>
            <person name="Krishnakumar V."/>
            <person name="Cheung F."/>
            <person name="Xiao Y."/>
            <person name="Chan A."/>
            <person name="Moskal W.A."/>
            <person name="Town C.D."/>
        </authorList>
    </citation>
    <scope>NUCLEOTIDE SEQUENCE</scope>
</reference>
<evidence type="ECO:0000313" key="1">
    <source>
        <dbReference type="EMBL" id="AFK46741.1"/>
    </source>
</evidence>
<accession>I3T2J9</accession>
<organism evidence="1">
    <name type="scientific">Medicago truncatula</name>
    <name type="common">Barrel medic</name>
    <name type="synonym">Medicago tribuloides</name>
    <dbReference type="NCBI Taxonomy" id="3880"/>
    <lineage>
        <taxon>Eukaryota</taxon>
        <taxon>Viridiplantae</taxon>
        <taxon>Streptophyta</taxon>
        <taxon>Embryophyta</taxon>
        <taxon>Tracheophyta</taxon>
        <taxon>Spermatophyta</taxon>
        <taxon>Magnoliopsida</taxon>
        <taxon>eudicotyledons</taxon>
        <taxon>Gunneridae</taxon>
        <taxon>Pentapetalae</taxon>
        <taxon>rosids</taxon>
        <taxon>fabids</taxon>
        <taxon>Fabales</taxon>
        <taxon>Fabaceae</taxon>
        <taxon>Papilionoideae</taxon>
        <taxon>50 kb inversion clade</taxon>
        <taxon>NPAAA clade</taxon>
        <taxon>Hologalegina</taxon>
        <taxon>IRL clade</taxon>
        <taxon>Trifolieae</taxon>
        <taxon>Medicago</taxon>
    </lineage>
</organism>
<dbReference type="AlphaFoldDB" id="I3T2J9"/>
<name>I3T2J9_MEDTR</name>
<dbReference type="EMBL" id="BT146947">
    <property type="protein sequence ID" value="AFK46741.1"/>
    <property type="molecule type" value="mRNA"/>
</dbReference>
<protein>
    <submittedName>
        <fullName evidence="1">Uncharacterized protein</fullName>
    </submittedName>
</protein>